<accession>A0A642PJY5</accession>
<dbReference type="GO" id="GO:0004386">
    <property type="term" value="F:helicase activity"/>
    <property type="evidence" value="ECO:0007669"/>
    <property type="project" value="UniProtKB-KW"/>
</dbReference>
<proteinExistence type="predicted"/>
<feature type="domain" description="BT4734-like N-terminal" evidence="1">
    <location>
        <begin position="55"/>
        <end position="185"/>
    </location>
</feature>
<dbReference type="RefSeq" id="WP_317132786.1">
    <property type="nucleotide sequence ID" value="NZ_VVZE01000179.1"/>
</dbReference>
<evidence type="ECO:0000313" key="2">
    <source>
        <dbReference type="EMBL" id="KAA5377755.1"/>
    </source>
</evidence>
<keyword evidence="2" id="KW-0347">Helicase</keyword>
<dbReference type="EMBL" id="VVZE01000179">
    <property type="protein sequence ID" value="KAA5377755.1"/>
    <property type="molecule type" value="Genomic_DNA"/>
</dbReference>
<name>A0A642PJY5_9BACT</name>
<comment type="caution">
    <text evidence="2">The sequence shown here is derived from an EMBL/GenBank/DDBJ whole genome shotgun (WGS) entry which is preliminary data.</text>
</comment>
<dbReference type="InterPro" id="IPR014907">
    <property type="entry name" value="BT4734-like_N"/>
</dbReference>
<sequence length="185" mass="21180">MKITQLREKDGNLTLSTTDLDTFLQKIKTETKTQPVSTFRQQLRYCLPGKRCNEADRLPKVLPAAEFRKTNGVCQMTPYNGIVELTVGPLSGKSEIALVKRLAWEQPQTRLVFTGSSGRTVKIWTTFTRPNNSLPGKREEAEVFHAHAYRLAVKCYQPQLPFDILLKEPKLEQYSRLSFDPEAMY</sequence>
<dbReference type="AlphaFoldDB" id="A0A642PJY5"/>
<keyword evidence="2" id="KW-0547">Nucleotide-binding</keyword>
<evidence type="ECO:0000259" key="1">
    <source>
        <dbReference type="Pfam" id="PF08800"/>
    </source>
</evidence>
<keyword evidence="2" id="KW-0067">ATP-binding</keyword>
<organism evidence="2">
    <name type="scientific">Phocaeicola dorei</name>
    <dbReference type="NCBI Taxonomy" id="357276"/>
    <lineage>
        <taxon>Bacteria</taxon>
        <taxon>Pseudomonadati</taxon>
        <taxon>Bacteroidota</taxon>
        <taxon>Bacteroidia</taxon>
        <taxon>Bacteroidales</taxon>
        <taxon>Bacteroidaceae</taxon>
        <taxon>Phocaeicola</taxon>
    </lineage>
</organism>
<feature type="non-terminal residue" evidence="2">
    <location>
        <position position="185"/>
    </location>
</feature>
<keyword evidence="2" id="KW-0378">Hydrolase</keyword>
<reference evidence="2" key="1">
    <citation type="journal article" date="2019" name="Nat. Med.">
        <title>A library of human gut bacterial isolates paired with longitudinal multiomics data enables mechanistic microbiome research.</title>
        <authorList>
            <person name="Poyet M."/>
            <person name="Groussin M."/>
            <person name="Gibbons S.M."/>
            <person name="Avila-Pacheco J."/>
            <person name="Jiang X."/>
            <person name="Kearney S.M."/>
            <person name="Perrotta A.R."/>
            <person name="Berdy B."/>
            <person name="Zhao S."/>
            <person name="Lieberman T.D."/>
            <person name="Swanson P.K."/>
            <person name="Smith M."/>
            <person name="Roesemann S."/>
            <person name="Alexander J.E."/>
            <person name="Rich S.A."/>
            <person name="Livny J."/>
            <person name="Vlamakis H."/>
            <person name="Clish C."/>
            <person name="Bullock K."/>
            <person name="Deik A."/>
            <person name="Scott J."/>
            <person name="Pierce K.A."/>
            <person name="Xavier R.J."/>
            <person name="Alm E.J."/>
        </authorList>
    </citation>
    <scope>NUCLEOTIDE SEQUENCE [LARGE SCALE GENOMIC DNA]</scope>
    <source>
        <strain evidence="2">BIOML-A8</strain>
    </source>
</reference>
<gene>
    <name evidence="2" type="ORF">F2Y44_23745</name>
</gene>
<dbReference type="Pfam" id="PF08800">
    <property type="entry name" value="BT4734-like_N"/>
    <property type="match status" value="1"/>
</dbReference>
<protein>
    <submittedName>
        <fullName evidence="2">Helicase</fullName>
    </submittedName>
</protein>